<dbReference type="PANTHER" id="PTHR46363">
    <property type="entry name" value="DEOXYRIBONUCLEASE TATDN2-RELATED"/>
    <property type="match status" value="1"/>
</dbReference>
<dbReference type="PROSITE" id="PS01091">
    <property type="entry name" value="TATD_3"/>
    <property type="match status" value="1"/>
</dbReference>
<dbReference type="PANTHER" id="PTHR46363:SF1">
    <property type="entry name" value="DEOXYRIBONUCLEASE TATDN2-RELATED"/>
    <property type="match status" value="1"/>
</dbReference>
<protein>
    <submittedName>
        <fullName evidence="3">Uncharacterized protein</fullName>
    </submittedName>
</protein>
<dbReference type="InterPro" id="IPR018228">
    <property type="entry name" value="DNase_TatD-rel_CS"/>
</dbReference>
<comment type="similarity">
    <text evidence="1">Belongs to the metallo-dependent hydrolases superfamily. TatD-type hydrolase family.</text>
</comment>
<dbReference type="EMBL" id="JAIWYP010000004">
    <property type="protein sequence ID" value="KAH3834790.1"/>
    <property type="molecule type" value="Genomic_DNA"/>
</dbReference>
<evidence type="ECO:0000256" key="1">
    <source>
        <dbReference type="ARBA" id="ARBA00009275"/>
    </source>
</evidence>
<name>A0A9D4K8A1_DREPO</name>
<dbReference type="SUPFAM" id="SSF51556">
    <property type="entry name" value="Metallo-dependent hydrolases"/>
    <property type="match status" value="1"/>
</dbReference>
<evidence type="ECO:0000313" key="3">
    <source>
        <dbReference type="EMBL" id="KAH3834790.1"/>
    </source>
</evidence>
<gene>
    <name evidence="3" type="ORF">DPMN_108125</name>
</gene>
<organism evidence="3 4">
    <name type="scientific">Dreissena polymorpha</name>
    <name type="common">Zebra mussel</name>
    <name type="synonym">Mytilus polymorpha</name>
    <dbReference type="NCBI Taxonomy" id="45954"/>
    <lineage>
        <taxon>Eukaryota</taxon>
        <taxon>Metazoa</taxon>
        <taxon>Spiralia</taxon>
        <taxon>Lophotrochozoa</taxon>
        <taxon>Mollusca</taxon>
        <taxon>Bivalvia</taxon>
        <taxon>Autobranchia</taxon>
        <taxon>Heteroconchia</taxon>
        <taxon>Euheterodonta</taxon>
        <taxon>Imparidentia</taxon>
        <taxon>Neoheterodontei</taxon>
        <taxon>Myida</taxon>
        <taxon>Dreissenoidea</taxon>
        <taxon>Dreissenidae</taxon>
        <taxon>Dreissena</taxon>
    </lineage>
</organism>
<sequence length="123" mass="13610">MRLLSILHGLISPNQRIHLHCFLGDLEMFRAFTDSFPNTYVGYTHTTGDLSPAALLALRTIPTERLLVETDAPYFVSPTIGPFSSPTVVGLAARNVGMIRGESTRDVLTATVSNFEDLYRLKL</sequence>
<dbReference type="InterPro" id="IPR032466">
    <property type="entry name" value="Metal_Hydrolase"/>
</dbReference>
<keyword evidence="4" id="KW-1185">Reference proteome</keyword>
<evidence type="ECO:0000256" key="2">
    <source>
        <dbReference type="ARBA" id="ARBA00022801"/>
    </source>
</evidence>
<accession>A0A9D4K8A1</accession>
<dbReference type="GO" id="GO:0016788">
    <property type="term" value="F:hydrolase activity, acting on ester bonds"/>
    <property type="evidence" value="ECO:0007669"/>
    <property type="project" value="InterPro"/>
</dbReference>
<dbReference type="Proteomes" id="UP000828390">
    <property type="component" value="Unassembled WGS sequence"/>
</dbReference>
<dbReference type="Pfam" id="PF01026">
    <property type="entry name" value="TatD_DNase"/>
    <property type="match status" value="1"/>
</dbReference>
<proteinExistence type="inferred from homology"/>
<reference evidence="3" key="2">
    <citation type="submission" date="2020-11" db="EMBL/GenBank/DDBJ databases">
        <authorList>
            <person name="McCartney M.A."/>
            <person name="Auch B."/>
            <person name="Kono T."/>
            <person name="Mallez S."/>
            <person name="Becker A."/>
            <person name="Gohl D.M."/>
            <person name="Silverstein K.A.T."/>
            <person name="Koren S."/>
            <person name="Bechman K.B."/>
            <person name="Herman A."/>
            <person name="Abrahante J.E."/>
            <person name="Garbe J."/>
        </authorList>
    </citation>
    <scope>NUCLEOTIDE SEQUENCE</scope>
    <source>
        <strain evidence="3">Duluth1</strain>
        <tissue evidence="3">Whole animal</tissue>
    </source>
</reference>
<comment type="caution">
    <text evidence="3">The sequence shown here is derived from an EMBL/GenBank/DDBJ whole genome shotgun (WGS) entry which is preliminary data.</text>
</comment>
<dbReference type="Gene3D" id="3.20.20.140">
    <property type="entry name" value="Metal-dependent hydrolases"/>
    <property type="match status" value="1"/>
</dbReference>
<dbReference type="AlphaFoldDB" id="A0A9D4K8A1"/>
<keyword evidence="2" id="KW-0378">Hydrolase</keyword>
<dbReference type="InterPro" id="IPR001130">
    <property type="entry name" value="TatD-like"/>
</dbReference>
<reference evidence="3" key="1">
    <citation type="journal article" date="2019" name="bioRxiv">
        <title>The Genome of the Zebra Mussel, Dreissena polymorpha: A Resource for Invasive Species Research.</title>
        <authorList>
            <person name="McCartney M.A."/>
            <person name="Auch B."/>
            <person name="Kono T."/>
            <person name="Mallez S."/>
            <person name="Zhang Y."/>
            <person name="Obille A."/>
            <person name="Becker A."/>
            <person name="Abrahante J.E."/>
            <person name="Garbe J."/>
            <person name="Badalamenti J.P."/>
            <person name="Herman A."/>
            <person name="Mangelson H."/>
            <person name="Liachko I."/>
            <person name="Sullivan S."/>
            <person name="Sone E.D."/>
            <person name="Koren S."/>
            <person name="Silverstein K.A.T."/>
            <person name="Beckman K.B."/>
            <person name="Gohl D.M."/>
        </authorList>
    </citation>
    <scope>NUCLEOTIDE SEQUENCE</scope>
    <source>
        <strain evidence="3">Duluth1</strain>
        <tissue evidence="3">Whole animal</tissue>
    </source>
</reference>
<evidence type="ECO:0000313" key="4">
    <source>
        <dbReference type="Proteomes" id="UP000828390"/>
    </source>
</evidence>